<organism evidence="13 14">
    <name type="scientific">Canna indica</name>
    <name type="common">Indian-shot</name>
    <dbReference type="NCBI Taxonomy" id="4628"/>
    <lineage>
        <taxon>Eukaryota</taxon>
        <taxon>Viridiplantae</taxon>
        <taxon>Streptophyta</taxon>
        <taxon>Embryophyta</taxon>
        <taxon>Tracheophyta</taxon>
        <taxon>Spermatophyta</taxon>
        <taxon>Magnoliopsida</taxon>
        <taxon>Liliopsida</taxon>
        <taxon>Zingiberales</taxon>
        <taxon>Cannaceae</taxon>
        <taxon>Canna</taxon>
    </lineage>
</organism>
<dbReference type="SUPFAM" id="SSF51182">
    <property type="entry name" value="RmlC-like cupins"/>
    <property type="match status" value="1"/>
</dbReference>
<keyword evidence="7 12" id="KW-0223">Dioxygenase</keyword>
<comment type="pathway">
    <text evidence="12">Amino-acid biosynthesis; L-methionine biosynthesis via salvage pathway; L-methionine from S-methyl-5-thio-alpha-D-ribose 1-phosphate: step 5/6.</text>
</comment>
<dbReference type="EC" id="1.13.11.54" evidence="12"/>
<keyword evidence="9 12" id="KW-0408">Iron</keyword>
<feature type="binding site" evidence="12">
    <location>
        <position position="149"/>
    </location>
    <ligand>
        <name>Ni(2+)</name>
        <dbReference type="ChEBI" id="CHEBI:49786"/>
        <note>for nickel-dependent acireductone dioxygenase activity</note>
    </ligand>
</feature>
<evidence type="ECO:0000256" key="4">
    <source>
        <dbReference type="ARBA" id="ARBA00022596"/>
    </source>
</evidence>
<dbReference type="GO" id="GO:0010309">
    <property type="term" value="F:acireductone dioxygenase [iron(II)-requiring] activity"/>
    <property type="evidence" value="ECO:0007669"/>
    <property type="project" value="UniProtKB-UniRule"/>
</dbReference>
<evidence type="ECO:0000256" key="12">
    <source>
        <dbReference type="HAMAP-Rule" id="MF_03154"/>
    </source>
</evidence>
<keyword evidence="3 12" id="KW-0963">Cytoplasm</keyword>
<keyword evidence="5 12" id="KW-0028">Amino-acid biosynthesis</keyword>
<dbReference type="InterPro" id="IPR014710">
    <property type="entry name" value="RmlC-like_jellyroll"/>
</dbReference>
<evidence type="ECO:0000256" key="7">
    <source>
        <dbReference type="ARBA" id="ARBA00022964"/>
    </source>
</evidence>
<evidence type="ECO:0000256" key="3">
    <source>
        <dbReference type="ARBA" id="ARBA00022490"/>
    </source>
</evidence>
<feature type="binding site" evidence="12">
    <location>
        <position position="104"/>
    </location>
    <ligand>
        <name>Ni(2+)</name>
        <dbReference type="ChEBI" id="CHEBI:49786"/>
        <note>for nickel-dependent acireductone dioxygenase activity</note>
    </ligand>
</feature>
<dbReference type="GO" id="GO:0010308">
    <property type="term" value="F:acireductone dioxygenase (Ni2+-requiring) activity"/>
    <property type="evidence" value="ECO:0007669"/>
    <property type="project" value="UniProtKB-UniRule"/>
</dbReference>
<dbReference type="HAMAP" id="MF_03154">
    <property type="entry name" value="Salvage_MtnD_euk"/>
    <property type="match status" value="1"/>
</dbReference>
<keyword evidence="11 12" id="KW-0539">Nucleus</keyword>
<dbReference type="PANTHER" id="PTHR23418:SF0">
    <property type="entry name" value="ACIREDUCTONE DIOXYGENASE"/>
    <property type="match status" value="1"/>
</dbReference>
<dbReference type="PANTHER" id="PTHR23418">
    <property type="entry name" value="ACIREDUCTONE DIOXYGENASE"/>
    <property type="match status" value="1"/>
</dbReference>
<protein>
    <recommendedName>
        <fullName evidence="12">Acireductone dioxygenase</fullName>
    </recommendedName>
    <alternativeName>
        <fullName evidence="12">Acireductone dioxygenase (Fe(2+)-requiring)</fullName>
        <shortName evidence="12">ARD'</shortName>
        <shortName evidence="12">Fe-ARD</shortName>
        <ecNumber evidence="12">1.13.11.54</ecNumber>
    </alternativeName>
    <alternativeName>
        <fullName evidence="12">Acireductone dioxygenase (Ni(2+)-requiring)</fullName>
        <shortName evidence="12">ARD</shortName>
        <shortName evidence="12">Ni-ARD</shortName>
        <ecNumber evidence="12">1.13.11.53</ecNumber>
    </alternativeName>
</protein>
<dbReference type="GO" id="GO:0005634">
    <property type="term" value="C:nucleus"/>
    <property type="evidence" value="ECO:0007669"/>
    <property type="project" value="UniProtKB-SubCell"/>
</dbReference>
<dbReference type="InterPro" id="IPR004313">
    <property type="entry name" value="ARD"/>
</dbReference>
<evidence type="ECO:0000256" key="11">
    <source>
        <dbReference type="ARBA" id="ARBA00023242"/>
    </source>
</evidence>
<dbReference type="Proteomes" id="UP001327560">
    <property type="component" value="Chromosome 1"/>
</dbReference>
<evidence type="ECO:0000256" key="9">
    <source>
        <dbReference type="ARBA" id="ARBA00023004"/>
    </source>
</evidence>
<feature type="binding site" evidence="12">
    <location>
        <position position="106"/>
    </location>
    <ligand>
        <name>Ni(2+)</name>
        <dbReference type="ChEBI" id="CHEBI:49786"/>
        <note>for nickel-dependent acireductone dioxygenase activity</note>
    </ligand>
</feature>
<comment type="function">
    <text evidence="12">Catalyzes 2 different reactions between oxygen and the acireductone 1,2-dihydroxy-3-keto-5-methylthiopentene (DHK-MTPene) depending upon the metal bound in the active site. Fe-containing acireductone dioxygenase (Fe-ARD) produces formate and 2-keto-4-methylthiobutyrate (KMTB), the alpha-ketoacid precursor of methionine in the methionine recycle pathway. Ni-containing acireductone dioxygenase (Ni-ARD) produces methylthiopropionate, carbon monoxide and formate, and does not lie on the methionine recycle pathway.</text>
</comment>
<evidence type="ECO:0000256" key="6">
    <source>
        <dbReference type="ARBA" id="ARBA00022723"/>
    </source>
</evidence>
<comment type="cofactor">
    <cofactor evidence="12">
        <name>Fe(2+)</name>
        <dbReference type="ChEBI" id="CHEBI:29033"/>
    </cofactor>
    <cofactor evidence="12">
        <name>Ni(2+)</name>
        <dbReference type="ChEBI" id="CHEBI:49786"/>
    </cofactor>
    <text evidence="12">Binds either 1 Fe or Ni cation per monomer. Iron-binding promotes an acireductone dioxygenase reaction producing 2-keto-4-methylthiobutyrate, while nickel-binding promotes an acireductone dioxygenase reaction producing 3-(methylsulfanyl)propanoate.</text>
</comment>
<comment type="similarity">
    <text evidence="12">Belongs to the acireductone dioxygenase (ARD) family.</text>
</comment>
<dbReference type="CDD" id="cd02232">
    <property type="entry name" value="cupin_ARD"/>
    <property type="match status" value="1"/>
</dbReference>
<evidence type="ECO:0000256" key="5">
    <source>
        <dbReference type="ARBA" id="ARBA00022605"/>
    </source>
</evidence>
<evidence type="ECO:0000313" key="14">
    <source>
        <dbReference type="Proteomes" id="UP001327560"/>
    </source>
</evidence>
<gene>
    <name evidence="13" type="ORF">Cni_G00252</name>
</gene>
<keyword evidence="8 12" id="KW-0560">Oxidoreductase</keyword>
<comment type="subcellular location">
    <subcellularLocation>
        <location evidence="2">Cell membrane</location>
        <topology evidence="2">Peripheral membrane protein</topology>
        <orientation evidence="2">Cytoplasmic side</orientation>
    </subcellularLocation>
    <subcellularLocation>
        <location evidence="12">Cytoplasm</location>
    </subcellularLocation>
    <subcellularLocation>
        <location evidence="12">Nucleus</location>
    </subcellularLocation>
</comment>
<accession>A0AAQ3JL21</accession>
<dbReference type="FunFam" id="2.60.120.10:FF:000031">
    <property type="entry name" value="1,2-dihydroxy-3-keto-5-methylthiopentene dioxygenase"/>
    <property type="match status" value="1"/>
</dbReference>
<feature type="binding site" evidence="12">
    <location>
        <position position="110"/>
    </location>
    <ligand>
        <name>Ni(2+)</name>
        <dbReference type="ChEBI" id="CHEBI:49786"/>
        <note>for nickel-dependent acireductone dioxygenase activity</note>
    </ligand>
</feature>
<keyword evidence="14" id="KW-1185">Reference proteome</keyword>
<dbReference type="AlphaFoldDB" id="A0AAQ3JL21"/>
<reference evidence="13 14" key="1">
    <citation type="submission" date="2023-10" db="EMBL/GenBank/DDBJ databases">
        <title>Chromosome-scale genome assembly provides insights into flower coloration mechanisms of Canna indica.</title>
        <authorList>
            <person name="Li C."/>
        </authorList>
    </citation>
    <scope>NUCLEOTIDE SEQUENCE [LARGE SCALE GENOMIC DNA]</scope>
    <source>
        <tissue evidence="13">Flower</tissue>
    </source>
</reference>
<dbReference type="GO" id="GO:0005886">
    <property type="term" value="C:plasma membrane"/>
    <property type="evidence" value="ECO:0007669"/>
    <property type="project" value="UniProtKB-SubCell"/>
</dbReference>
<sequence>METGILQDGKEEVLQAWYINDGTTDEEEEDPAHHCEPQELVSMDKLAELGILSWRLDSDDHYESHEDMKKIREARGYSHTYTFDLHPERLPNFETKVKSFFVEHLHSNEETTYCMEGSGYYDVRDQNERWIRIQLKKGGMILLPAGIYHRFSLDTNNYIKAVLFFAGPPVDLSFKRPNDDLPARKEYLATLMKKERIGSQGVLEAR</sequence>
<dbReference type="InterPro" id="IPR027496">
    <property type="entry name" value="ARD_euk"/>
</dbReference>
<keyword evidence="10 12" id="KW-0486">Methionine biosynthesis</keyword>
<evidence type="ECO:0000256" key="10">
    <source>
        <dbReference type="ARBA" id="ARBA00023167"/>
    </source>
</evidence>
<keyword evidence="4 12" id="KW-0533">Nickel</keyword>
<name>A0AAQ3JL21_9LILI</name>
<feature type="binding site" evidence="12">
    <location>
        <position position="149"/>
    </location>
    <ligand>
        <name>Fe(2+)</name>
        <dbReference type="ChEBI" id="CHEBI:29033"/>
        <note>for iron-dependent acireductone dioxygenase activity</note>
    </ligand>
</feature>
<feature type="binding site" evidence="12">
    <location>
        <position position="104"/>
    </location>
    <ligand>
        <name>Fe(2+)</name>
        <dbReference type="ChEBI" id="CHEBI:29033"/>
        <note>for iron-dependent acireductone dioxygenase activity</note>
    </ligand>
</feature>
<feature type="binding site" evidence="12">
    <location>
        <position position="106"/>
    </location>
    <ligand>
        <name>Fe(2+)</name>
        <dbReference type="ChEBI" id="CHEBI:29033"/>
        <note>for iron-dependent acireductone dioxygenase activity</note>
    </ligand>
</feature>
<dbReference type="EMBL" id="CP136890">
    <property type="protein sequence ID" value="WOK91561.1"/>
    <property type="molecule type" value="Genomic_DNA"/>
</dbReference>
<dbReference type="EC" id="1.13.11.53" evidence="12"/>
<dbReference type="GO" id="GO:0016151">
    <property type="term" value="F:nickel cation binding"/>
    <property type="evidence" value="ECO:0007669"/>
    <property type="project" value="UniProtKB-UniRule"/>
</dbReference>
<dbReference type="GO" id="GO:0019509">
    <property type="term" value="P:L-methionine salvage from methylthioadenosine"/>
    <property type="evidence" value="ECO:0007669"/>
    <property type="project" value="UniProtKB-UniRule"/>
</dbReference>
<evidence type="ECO:0000256" key="1">
    <source>
        <dbReference type="ARBA" id="ARBA00000428"/>
    </source>
</evidence>
<keyword evidence="6 12" id="KW-0479">Metal-binding</keyword>
<evidence type="ECO:0000256" key="8">
    <source>
        <dbReference type="ARBA" id="ARBA00023002"/>
    </source>
</evidence>
<proteinExistence type="inferred from homology"/>
<dbReference type="Gene3D" id="2.60.120.10">
    <property type="entry name" value="Jelly Rolls"/>
    <property type="match status" value="1"/>
</dbReference>
<comment type="catalytic activity">
    <reaction evidence="12">
        <text>1,2-dihydroxy-5-(methylsulfanyl)pent-1-en-3-one + O2 = 3-(methylsulfanyl)propanoate + CO + formate + 2 H(+)</text>
        <dbReference type="Rhea" id="RHEA:14161"/>
        <dbReference type="ChEBI" id="CHEBI:15378"/>
        <dbReference type="ChEBI" id="CHEBI:15379"/>
        <dbReference type="ChEBI" id="CHEBI:15740"/>
        <dbReference type="ChEBI" id="CHEBI:17245"/>
        <dbReference type="ChEBI" id="CHEBI:49016"/>
        <dbReference type="ChEBI" id="CHEBI:49252"/>
        <dbReference type="EC" id="1.13.11.53"/>
    </reaction>
</comment>
<comment type="catalytic activity">
    <reaction evidence="1 12">
        <text>1,2-dihydroxy-5-(methylsulfanyl)pent-1-en-3-one + O2 = 4-methylsulfanyl-2-oxobutanoate + formate + 2 H(+)</text>
        <dbReference type="Rhea" id="RHEA:24504"/>
        <dbReference type="ChEBI" id="CHEBI:15378"/>
        <dbReference type="ChEBI" id="CHEBI:15379"/>
        <dbReference type="ChEBI" id="CHEBI:15740"/>
        <dbReference type="ChEBI" id="CHEBI:16723"/>
        <dbReference type="ChEBI" id="CHEBI:49252"/>
        <dbReference type="EC" id="1.13.11.54"/>
    </reaction>
</comment>
<dbReference type="Pfam" id="PF03079">
    <property type="entry name" value="ARD"/>
    <property type="match status" value="1"/>
</dbReference>
<feature type="binding site" evidence="12">
    <location>
        <position position="110"/>
    </location>
    <ligand>
        <name>Fe(2+)</name>
        <dbReference type="ChEBI" id="CHEBI:29033"/>
        <note>for iron-dependent acireductone dioxygenase activity</note>
    </ligand>
</feature>
<dbReference type="InterPro" id="IPR011051">
    <property type="entry name" value="RmlC_Cupin_sf"/>
</dbReference>
<evidence type="ECO:0000256" key="2">
    <source>
        <dbReference type="ARBA" id="ARBA00004413"/>
    </source>
</evidence>
<evidence type="ECO:0000313" key="13">
    <source>
        <dbReference type="EMBL" id="WOK91561.1"/>
    </source>
</evidence>
<dbReference type="GO" id="GO:0005506">
    <property type="term" value="F:iron ion binding"/>
    <property type="evidence" value="ECO:0007669"/>
    <property type="project" value="UniProtKB-UniRule"/>
</dbReference>
<dbReference type="GO" id="GO:0005737">
    <property type="term" value="C:cytoplasm"/>
    <property type="evidence" value="ECO:0007669"/>
    <property type="project" value="UniProtKB-SubCell"/>
</dbReference>